<keyword evidence="3" id="KW-1185">Reference proteome</keyword>
<dbReference type="PANTHER" id="PTHR40788">
    <property type="entry name" value="CLR5 DOMAIN-CONTAINING PROTEIN-RELATED"/>
    <property type="match status" value="1"/>
</dbReference>
<evidence type="ECO:0000256" key="1">
    <source>
        <dbReference type="SAM" id="MobiDB-lite"/>
    </source>
</evidence>
<accession>A0A9P5EP61</accession>
<proteinExistence type="predicted"/>
<protein>
    <submittedName>
        <fullName evidence="2">Uncharacterized protein</fullName>
    </submittedName>
</protein>
<organism evidence="2 3">
    <name type="scientific">Colletotrichum siamense</name>
    <name type="common">Anthracnose fungus</name>
    <dbReference type="NCBI Taxonomy" id="690259"/>
    <lineage>
        <taxon>Eukaryota</taxon>
        <taxon>Fungi</taxon>
        <taxon>Dikarya</taxon>
        <taxon>Ascomycota</taxon>
        <taxon>Pezizomycotina</taxon>
        <taxon>Sordariomycetes</taxon>
        <taxon>Hypocreomycetidae</taxon>
        <taxon>Glomerellales</taxon>
        <taxon>Glomerellaceae</taxon>
        <taxon>Colletotrichum</taxon>
        <taxon>Colletotrichum gloeosporioides species complex</taxon>
    </lineage>
</organism>
<sequence length="846" mass="96138">MELRPNHQFNPFASDDELAQYDLPDLDFDKMDFSDPATMSKLLGMDVPHKSPAEVRKEAESLSSSLLASYDRLQAIIARHEPAIHHRWSRKKRHQRLDTLTRAWGPGMASVHRPDFDAWRKQESSLAARRSTYDRDCFMWPYINQEDLLRPKTLLLLLNARGRHHPSEFAGADYDAMHLGCVTKRIVAVFLNCYVMILHGARDAREYGKLVAWEDHPDAFEWMHSRRQFMPGEGLLILEAQERTLSFLVKCCELILHDIPSDTLATDAFPVQPEPEFKNEQEADGFDSLAAMAAEAPYRLPARLDLDRIQSLLGAKVAAARDHIWSLREDPGYFAEQLAEIKEHRQEMIKDINGSAHPTLSRLNQETFWARVVAETVARAYEELEVYTQLHELASELRGVLAAHAGSIDLSKDLPDEVMNCLLKFRFFLNEAAKGPLGQLKQSVVASPPMRRFVTRDPPVNATFISIKMKGGVKMNKIETQLMWLLRTLWEDGQNLFLASMPLVLDELERLLHAEPQAKELVSPYIASVIGNLSIISQCISQLDLYQPWARSYESKMVDRGDVLKAEFAMQTTGRARVMAVLKESNLLPAARLAEPSNNRFTYPSEKRRTKAITATLIEAERNVDAVWATVDRLIREKAGGLWMDAVRHVLEYNRSLQRTPKWVDEPEATGEKKPKPTDVQTDMIYRPLSTLYFEKSGEAAQDVTRPPKTKKKTKGAASQDLAETSIPTADADASNEPVSSPICVDAHSFKVFRTLFFDPNVTSHPGQVSWKDFLHAMTGTGIFAAEKLYGSVWQFERTDGDQSRIQFHEPHPYSKIPFVVARRIGRRLNRNYGWTGDMFVLKGTE</sequence>
<feature type="region of interest" description="Disordered" evidence="1">
    <location>
        <begin position="697"/>
        <end position="723"/>
    </location>
</feature>
<name>A0A9P5EP61_COLSI</name>
<evidence type="ECO:0000313" key="2">
    <source>
        <dbReference type="EMBL" id="KAF4856447.1"/>
    </source>
</evidence>
<comment type="caution">
    <text evidence="2">The sequence shown here is derived from an EMBL/GenBank/DDBJ whole genome shotgun (WGS) entry which is preliminary data.</text>
</comment>
<evidence type="ECO:0000313" key="3">
    <source>
        <dbReference type="Proteomes" id="UP000711996"/>
    </source>
</evidence>
<dbReference type="AlphaFoldDB" id="A0A9P5EP61"/>
<dbReference type="EMBL" id="QPMT01000028">
    <property type="protein sequence ID" value="KAF4856447.1"/>
    <property type="molecule type" value="Genomic_DNA"/>
</dbReference>
<gene>
    <name evidence="2" type="ORF">CGCSCA2_v008624</name>
</gene>
<dbReference type="PANTHER" id="PTHR40788:SF2">
    <property type="entry name" value="CLR5 DOMAIN-CONTAINING PROTEIN"/>
    <property type="match status" value="1"/>
</dbReference>
<reference evidence="2" key="1">
    <citation type="submission" date="2019-06" db="EMBL/GenBank/DDBJ databases">
        <authorList>
            <person name="Gan P."/>
            <person name="Shirasu K."/>
        </authorList>
    </citation>
    <scope>NUCLEOTIDE SEQUENCE [LARGE SCALE GENOMIC DNA]</scope>
    <source>
        <strain evidence="2">CAD2</strain>
    </source>
</reference>
<dbReference type="Proteomes" id="UP000711996">
    <property type="component" value="Unassembled WGS sequence"/>
</dbReference>
<dbReference type="OrthoDB" id="2922289at2759"/>